<reference evidence="8" key="1">
    <citation type="submission" date="2019-03" db="EMBL/GenBank/DDBJ databases">
        <title>Improved annotation for the trematode Fasciola hepatica.</title>
        <authorList>
            <person name="Choi Y.-J."/>
            <person name="Martin J."/>
            <person name="Mitreva M."/>
        </authorList>
    </citation>
    <scope>NUCLEOTIDE SEQUENCE [LARGE SCALE GENOMIC DNA]</scope>
</reference>
<keyword evidence="6" id="KW-0813">Transport</keyword>
<keyword evidence="5 7" id="KW-0472">Membrane</keyword>
<proteinExistence type="inferred from homology"/>
<comment type="similarity">
    <text evidence="2 6">Belongs to the MIP/aquaporin (TC 1.A.8) family.</text>
</comment>
<dbReference type="PANTHER" id="PTHR19139">
    <property type="entry name" value="AQUAPORIN TRANSPORTER"/>
    <property type="match status" value="1"/>
</dbReference>
<dbReference type="Pfam" id="PF00230">
    <property type="entry name" value="MIP"/>
    <property type="match status" value="1"/>
</dbReference>
<name>A0A4E0RI09_FASHE</name>
<comment type="subcellular location">
    <subcellularLocation>
        <location evidence="1">Membrane</location>
        <topology evidence="1">Multi-pass membrane protein</topology>
    </subcellularLocation>
</comment>
<evidence type="ECO:0000313" key="8">
    <source>
        <dbReference type="EMBL" id="THD28369.1"/>
    </source>
</evidence>
<evidence type="ECO:0000256" key="1">
    <source>
        <dbReference type="ARBA" id="ARBA00004141"/>
    </source>
</evidence>
<evidence type="ECO:0000256" key="6">
    <source>
        <dbReference type="RuleBase" id="RU000477"/>
    </source>
</evidence>
<evidence type="ECO:0000256" key="5">
    <source>
        <dbReference type="ARBA" id="ARBA00023136"/>
    </source>
</evidence>
<feature type="transmembrane region" description="Helical" evidence="7">
    <location>
        <begin position="180"/>
        <end position="200"/>
    </location>
</feature>
<dbReference type="AlphaFoldDB" id="A0A4E0RI09"/>
<accession>A0A4E0RI09</accession>
<feature type="transmembrane region" description="Helical" evidence="7">
    <location>
        <begin position="101"/>
        <end position="121"/>
    </location>
</feature>
<feature type="transmembrane region" description="Helical" evidence="7">
    <location>
        <begin position="225"/>
        <end position="247"/>
    </location>
</feature>
<comment type="caution">
    <text evidence="8">The sequence shown here is derived from an EMBL/GenBank/DDBJ whole genome shotgun (WGS) entry which is preliminary data.</text>
</comment>
<dbReference type="GO" id="GO:0005886">
    <property type="term" value="C:plasma membrane"/>
    <property type="evidence" value="ECO:0007669"/>
    <property type="project" value="TreeGrafter"/>
</dbReference>
<protein>
    <submittedName>
        <fullName evidence="8">AQP-1</fullName>
    </submittedName>
</protein>
<evidence type="ECO:0000256" key="7">
    <source>
        <dbReference type="SAM" id="Phobius"/>
    </source>
</evidence>
<dbReference type="InterPro" id="IPR023271">
    <property type="entry name" value="Aquaporin-like"/>
</dbReference>
<evidence type="ECO:0000256" key="4">
    <source>
        <dbReference type="ARBA" id="ARBA00022989"/>
    </source>
</evidence>
<dbReference type="PRINTS" id="PR00783">
    <property type="entry name" value="MINTRINSICP"/>
</dbReference>
<dbReference type="InterPro" id="IPR034294">
    <property type="entry name" value="Aquaporin_transptr"/>
</dbReference>
<gene>
    <name evidence="8" type="ORF">D915_000857</name>
</gene>
<feature type="transmembrane region" description="Helical" evidence="7">
    <location>
        <begin position="69"/>
        <end position="94"/>
    </location>
</feature>
<evidence type="ECO:0000256" key="2">
    <source>
        <dbReference type="ARBA" id="ARBA00006175"/>
    </source>
</evidence>
<dbReference type="Proteomes" id="UP000230066">
    <property type="component" value="Unassembled WGS sequence"/>
</dbReference>
<dbReference type="GO" id="GO:0015250">
    <property type="term" value="F:water channel activity"/>
    <property type="evidence" value="ECO:0007669"/>
    <property type="project" value="TreeGrafter"/>
</dbReference>
<dbReference type="Gene3D" id="1.20.1080.10">
    <property type="entry name" value="Glycerol uptake facilitator protein"/>
    <property type="match status" value="1"/>
</dbReference>
<dbReference type="PANTHER" id="PTHR19139:SF199">
    <property type="entry name" value="MIP17260P"/>
    <property type="match status" value="1"/>
</dbReference>
<feature type="transmembrane region" description="Helical" evidence="7">
    <location>
        <begin position="149"/>
        <end position="168"/>
    </location>
</feature>
<sequence>MSLDYEEDLDYKATTATLPKRDWYHVKFMCRVFAAEALGLGLICFLVTVHGCRGSLKSDVSGPVTASAAFALAVWIVGPVSGPQITPILSIALLMTRRINFVYCILGIAGQICGGVLGVALGSRLVPGLSERDDVFLQAPGPGVTDGQVFGMECICSFLLIICCLSTMDEFRKGHWADGHITVFSLIVFLLILMLAAVLAKVDGCGMNPSATLAGAIYNNNFQKIWIYIVAPICGSIIAVFLWEMVISDGASLERTKHWWTDPNFDRHKDYVKLKREAARQRFHEEAMLRIGLLETTKFTHGHLEDSNAKKLSCPPRANILFSE</sequence>
<evidence type="ECO:0000256" key="3">
    <source>
        <dbReference type="ARBA" id="ARBA00022692"/>
    </source>
</evidence>
<organism evidence="8 9">
    <name type="scientific">Fasciola hepatica</name>
    <name type="common">Liver fluke</name>
    <dbReference type="NCBI Taxonomy" id="6192"/>
    <lineage>
        <taxon>Eukaryota</taxon>
        <taxon>Metazoa</taxon>
        <taxon>Spiralia</taxon>
        <taxon>Lophotrochozoa</taxon>
        <taxon>Platyhelminthes</taxon>
        <taxon>Trematoda</taxon>
        <taxon>Digenea</taxon>
        <taxon>Plagiorchiida</taxon>
        <taxon>Echinostomata</taxon>
        <taxon>Echinostomatoidea</taxon>
        <taxon>Fasciolidae</taxon>
        <taxon>Fasciola</taxon>
    </lineage>
</organism>
<dbReference type="EMBL" id="JXXN02000169">
    <property type="protein sequence ID" value="THD28369.1"/>
    <property type="molecule type" value="Genomic_DNA"/>
</dbReference>
<evidence type="ECO:0000313" key="9">
    <source>
        <dbReference type="Proteomes" id="UP000230066"/>
    </source>
</evidence>
<keyword evidence="3 6" id="KW-0812">Transmembrane</keyword>
<dbReference type="SUPFAM" id="SSF81338">
    <property type="entry name" value="Aquaporin-like"/>
    <property type="match status" value="1"/>
</dbReference>
<dbReference type="InterPro" id="IPR000425">
    <property type="entry name" value="MIP"/>
</dbReference>
<keyword evidence="4 7" id="KW-1133">Transmembrane helix</keyword>
<keyword evidence="9" id="KW-1185">Reference proteome</keyword>
<feature type="transmembrane region" description="Helical" evidence="7">
    <location>
        <begin position="28"/>
        <end position="49"/>
    </location>
</feature>